<reference evidence="2" key="2">
    <citation type="journal article" date="2015" name="Gigascience">
        <title>Reconstructing a comprehensive transcriptome assembly of a white-pupal translocated strain of the pest fruit fly Bactrocera cucurbitae.</title>
        <authorList>
            <person name="Sim S.B."/>
            <person name="Calla B."/>
            <person name="Hall B."/>
            <person name="DeRego T."/>
            <person name="Geib S.M."/>
        </authorList>
    </citation>
    <scope>NUCLEOTIDE SEQUENCE</scope>
</reference>
<evidence type="ECO:0000256" key="1">
    <source>
        <dbReference type="SAM" id="Phobius"/>
    </source>
</evidence>
<accession>A0A0A1WNY0</accession>
<keyword evidence="1" id="KW-0472">Membrane</keyword>
<feature type="transmembrane region" description="Helical" evidence="1">
    <location>
        <begin position="31"/>
        <end position="53"/>
    </location>
</feature>
<protein>
    <submittedName>
        <fullName evidence="2">tRNA uridine 5-carboxymethylaminomethyl modification enzyme MnmG</fullName>
    </submittedName>
</protein>
<evidence type="ECO:0000313" key="2">
    <source>
        <dbReference type="EMBL" id="JAD00557.1"/>
    </source>
</evidence>
<keyword evidence="1" id="KW-0812">Transmembrane</keyword>
<dbReference type="AlphaFoldDB" id="A0A0A1WNY0"/>
<keyword evidence="1" id="KW-1133">Transmembrane helix</keyword>
<gene>
    <name evidence="2" type="primary">mnmG_1</name>
    <name evidence="2" type="ORF">g.7662</name>
</gene>
<proteinExistence type="predicted"/>
<organism evidence="2">
    <name type="scientific">Zeugodacus cucurbitae</name>
    <name type="common">Melon fruit fly</name>
    <name type="synonym">Bactrocera cucurbitae</name>
    <dbReference type="NCBI Taxonomy" id="28588"/>
    <lineage>
        <taxon>Eukaryota</taxon>
        <taxon>Metazoa</taxon>
        <taxon>Ecdysozoa</taxon>
        <taxon>Arthropoda</taxon>
        <taxon>Hexapoda</taxon>
        <taxon>Insecta</taxon>
        <taxon>Pterygota</taxon>
        <taxon>Neoptera</taxon>
        <taxon>Endopterygota</taxon>
        <taxon>Diptera</taxon>
        <taxon>Brachycera</taxon>
        <taxon>Muscomorpha</taxon>
        <taxon>Tephritoidea</taxon>
        <taxon>Tephritidae</taxon>
        <taxon>Zeugodacus</taxon>
        <taxon>Zeugodacus</taxon>
    </lineage>
</organism>
<name>A0A0A1WNY0_ZEUCU</name>
<feature type="transmembrane region" description="Helical" evidence="1">
    <location>
        <begin position="65"/>
        <end position="90"/>
    </location>
</feature>
<feature type="non-terminal residue" evidence="2">
    <location>
        <position position="1"/>
    </location>
</feature>
<sequence>RMQRIHFRWRFVCFECFQVVCWHLMEATAIALLVSCVFTVPSVGLFDCHGVAIMTSKHWTHTDKCVLLSLFVCGILSALPALSGAVSLTWGQLSKYASPIYDEEIKLTDKQATVDVTFPQQGDTNEYIITGMHAFDAKTPLQTTVEAHLATVNSAMIRVVRGGVGFNYTTLRFEMPTPAYQAAVAVADSAPGVSDGPDGGSDAGRGNNLRAHYQLVIYGVDL</sequence>
<dbReference type="EMBL" id="GBXI01013735">
    <property type="protein sequence ID" value="JAD00557.1"/>
    <property type="molecule type" value="Transcribed_RNA"/>
</dbReference>
<reference evidence="2" key="1">
    <citation type="submission" date="2014-11" db="EMBL/GenBank/DDBJ databases">
        <authorList>
            <person name="Geib S."/>
        </authorList>
    </citation>
    <scope>NUCLEOTIDE SEQUENCE</scope>
</reference>